<gene>
    <name evidence="6" type="primary">PLXNC1</name>
</gene>
<feature type="domain" description="Plexin cytoplasmic RhoGTPase-binding" evidence="5">
    <location>
        <begin position="838"/>
        <end position="951"/>
    </location>
</feature>
<keyword evidence="2" id="KW-1133">Transmembrane helix</keyword>
<dbReference type="PANTHER" id="PTHR22625:SF4">
    <property type="entry name" value="PLEXIN-C1"/>
    <property type="match status" value="1"/>
</dbReference>
<dbReference type="PANTHER" id="PTHR22625">
    <property type="entry name" value="PLEXIN"/>
    <property type="match status" value="1"/>
</dbReference>
<evidence type="ECO:0000259" key="5">
    <source>
        <dbReference type="Pfam" id="PF20170"/>
    </source>
</evidence>
<dbReference type="Pfam" id="PF08337">
    <property type="entry name" value="Plexin_cytopl"/>
    <property type="match status" value="1"/>
</dbReference>
<accession>A0A8C4S2J4</accession>
<evidence type="ECO:0000313" key="7">
    <source>
        <dbReference type="Proteomes" id="UP000694620"/>
    </source>
</evidence>
<reference evidence="6" key="1">
    <citation type="submission" date="2021-06" db="EMBL/GenBank/DDBJ databases">
        <authorList>
            <consortium name="Wellcome Sanger Institute Data Sharing"/>
        </authorList>
    </citation>
    <scope>NUCLEOTIDE SEQUENCE [LARGE SCALE GENOMIC DNA]</scope>
</reference>
<dbReference type="Gene3D" id="2.60.40.10">
    <property type="entry name" value="Immunoglobulins"/>
    <property type="match status" value="1"/>
</dbReference>
<dbReference type="GO" id="GO:0008360">
    <property type="term" value="P:regulation of cell shape"/>
    <property type="evidence" value="ECO:0007669"/>
    <property type="project" value="TreeGrafter"/>
</dbReference>
<evidence type="ECO:0000313" key="6">
    <source>
        <dbReference type="Ensembl" id="ENSECRP00000010114.1"/>
    </source>
</evidence>
<dbReference type="GO" id="GO:0002116">
    <property type="term" value="C:semaphorin receptor complex"/>
    <property type="evidence" value="ECO:0007669"/>
    <property type="project" value="TreeGrafter"/>
</dbReference>
<dbReference type="SUPFAM" id="SSF103575">
    <property type="entry name" value="Plexin repeat"/>
    <property type="match status" value="1"/>
</dbReference>
<reference evidence="6" key="2">
    <citation type="submission" date="2025-08" db="UniProtKB">
        <authorList>
            <consortium name="Ensembl"/>
        </authorList>
    </citation>
    <scope>IDENTIFICATION</scope>
</reference>
<dbReference type="GO" id="GO:0030334">
    <property type="term" value="P:regulation of cell migration"/>
    <property type="evidence" value="ECO:0007669"/>
    <property type="project" value="TreeGrafter"/>
</dbReference>
<evidence type="ECO:0000256" key="2">
    <source>
        <dbReference type="SAM" id="Phobius"/>
    </source>
</evidence>
<feature type="coiled-coil region" evidence="1">
    <location>
        <begin position="617"/>
        <end position="644"/>
    </location>
</feature>
<dbReference type="Gene3D" id="1.10.506.10">
    <property type="entry name" value="GTPase Activation - p120gap, domain 1"/>
    <property type="match status" value="1"/>
</dbReference>
<dbReference type="GeneTree" id="ENSGT01150000286928"/>
<feature type="coiled-coil region" evidence="1">
    <location>
        <begin position="978"/>
        <end position="1005"/>
    </location>
</feature>
<dbReference type="InterPro" id="IPR014756">
    <property type="entry name" value="Ig_E-set"/>
</dbReference>
<dbReference type="GO" id="GO:0050772">
    <property type="term" value="P:positive regulation of axonogenesis"/>
    <property type="evidence" value="ECO:0007669"/>
    <property type="project" value="TreeGrafter"/>
</dbReference>
<feature type="transmembrane region" description="Helical" evidence="2">
    <location>
        <begin position="594"/>
        <end position="616"/>
    </location>
</feature>
<dbReference type="GO" id="GO:0005886">
    <property type="term" value="C:plasma membrane"/>
    <property type="evidence" value="ECO:0007669"/>
    <property type="project" value="TreeGrafter"/>
</dbReference>
<dbReference type="Pfam" id="PF20170">
    <property type="entry name" value="Plexin_RBD"/>
    <property type="match status" value="1"/>
</dbReference>
<evidence type="ECO:0000256" key="1">
    <source>
        <dbReference type="SAM" id="Coils"/>
    </source>
</evidence>
<reference evidence="6" key="3">
    <citation type="submission" date="2025-09" db="UniProtKB">
        <authorList>
            <consortium name="Ensembl"/>
        </authorList>
    </citation>
    <scope>IDENTIFICATION</scope>
</reference>
<dbReference type="InterPro" id="IPR008936">
    <property type="entry name" value="Rho_GTPase_activation_prot"/>
</dbReference>
<dbReference type="InterPro" id="IPR046800">
    <property type="entry name" value="Plexin_RBD"/>
</dbReference>
<dbReference type="SUPFAM" id="SSF48350">
    <property type="entry name" value="GTPase activation domain, GAP"/>
    <property type="match status" value="1"/>
</dbReference>
<dbReference type="GO" id="GO:0017154">
    <property type="term" value="F:semaphorin receptor activity"/>
    <property type="evidence" value="ECO:0007669"/>
    <property type="project" value="InterPro"/>
</dbReference>
<protein>
    <submittedName>
        <fullName evidence="6">Plexin C1</fullName>
    </submittedName>
</protein>
<keyword evidence="7" id="KW-1185">Reference proteome</keyword>
<name>A0A8C4S2J4_ERPCA</name>
<feature type="domain" description="Plexin cytoplasmic RasGAP" evidence="4">
    <location>
        <begin position="663"/>
        <end position="1191"/>
    </location>
</feature>
<dbReference type="CDD" id="cd00102">
    <property type="entry name" value="IPT"/>
    <property type="match status" value="1"/>
</dbReference>
<keyword evidence="1" id="KW-0175">Coiled coil</keyword>
<dbReference type="Pfam" id="PF01833">
    <property type="entry name" value="TIG"/>
    <property type="match status" value="1"/>
</dbReference>
<dbReference type="InterPro" id="IPR013783">
    <property type="entry name" value="Ig-like_fold"/>
</dbReference>
<dbReference type="Proteomes" id="UP000694620">
    <property type="component" value="Chromosome 1"/>
</dbReference>
<keyword evidence="2" id="KW-0472">Membrane</keyword>
<dbReference type="Ensembl" id="ENSECRT00000010280.1">
    <property type="protein sequence ID" value="ENSECRP00000010114.1"/>
    <property type="gene ID" value="ENSECRG00000006751.1"/>
</dbReference>
<dbReference type="Gene3D" id="3.30.1680.10">
    <property type="entry name" value="ligand-binding face of the semaphorins, domain 2"/>
    <property type="match status" value="1"/>
</dbReference>
<dbReference type="GO" id="GO:0007162">
    <property type="term" value="P:negative regulation of cell adhesion"/>
    <property type="evidence" value="ECO:0007669"/>
    <property type="project" value="TreeGrafter"/>
</dbReference>
<organism evidence="6 7">
    <name type="scientific">Erpetoichthys calabaricus</name>
    <name type="common">Rope fish</name>
    <name type="synonym">Calamoichthys calabaricus</name>
    <dbReference type="NCBI Taxonomy" id="27687"/>
    <lineage>
        <taxon>Eukaryota</taxon>
        <taxon>Metazoa</taxon>
        <taxon>Chordata</taxon>
        <taxon>Craniata</taxon>
        <taxon>Vertebrata</taxon>
        <taxon>Euteleostomi</taxon>
        <taxon>Actinopterygii</taxon>
        <taxon>Polypteriformes</taxon>
        <taxon>Polypteridae</taxon>
        <taxon>Erpetoichthys</taxon>
    </lineage>
</organism>
<dbReference type="InterPro" id="IPR002909">
    <property type="entry name" value="IPT_dom"/>
</dbReference>
<dbReference type="InterPro" id="IPR013548">
    <property type="entry name" value="Plexin_cytoplasmic_RasGAP_dom"/>
</dbReference>
<dbReference type="SUPFAM" id="SSF81296">
    <property type="entry name" value="E set domains"/>
    <property type="match status" value="1"/>
</dbReference>
<keyword evidence="2" id="KW-0812">Transmembrane</keyword>
<feature type="domain" description="IPT/TIG" evidence="3">
    <location>
        <begin position="333"/>
        <end position="417"/>
    </location>
</feature>
<sequence length="1225" mass="139375">MLSFVFQFVMDQKLHFMWKTVLHEFTEEKAVFRKMVLGPSSEKYIYAAAANQITKIKVANCGGGTLKECWEQQDPFCGWCTPKNSCSFKSECQNFNWVPMVEGPMQDTRQLISFKMLRTDTGVVAKITMHVNRNLTKNYYCQLSGKDNSLCESSFPQCTCKIENDTFLSQGLQVTVNINQSLNFSEILSLHDCRNVVKETSKTPCLDCIKAGCSWSGYDCSFATSETKVEKCPALLELNMTRPNEIAIRLDHPDELKSKNLMCVFNGKQTKAGVLNNGILMCELVNNNNISTSGALTSVNVLIGNSLIDNPQSLSVPSCYFTGQCKESGLNANITDLIPNEVSIAGKRQVIIKGKNFWGGNATKVQFTQFLSVTELQVESSTETEIKFALPKASKGNAEVCVKLPDGRCHGSARVTYRHKPSCGSIFPSTMWDSGGRYLNINGTSMNLVEEVIFENYTITLELLGRNVRFKTPKLTSQPSRLHSVKLVVVGEELICETNIRSYPDAEFQGFTTTAVGNQWQITIKKKSDQLGITKDDVIVDAIVNNKIYPCPVVEDIVNDTIICKTDASIGLSGLKVQIRLGNFSTVLEQPFNWLWLLLIIPFIFIFLIIGACCITRRKEKELSRKLSQQLELLENDIRNEIREGFAELQTEKSDLIEGSVVLPFLDYKHFANRIFFPEAGSNSRCFVNDICAPFQDTQELNTDEFSKALFDLLSNKLFLISLVHTLEAQKTFTIKDRCNFASCLTIALHSNLDYLTDVMKDLLRDLMDQSTNTQPKLMLRRTESVVEKLLTNWMSICLYGFLRESVGEPLFLLVSALSQRISKGPVDAITEKALYTLNEDWLLWQAQDFINLKLNVTFPASPGTEDITLDVNVLDCDTIEQGKEKILQIFKMKFGYFQQFQAKHIDIEYDNNGIYLRLQEIDQSSKALDNGTTVLNTFIHYKIPDGAKIRVTRRTNQPKISTQESIKDDSNYDKKYCHLIKADLEELEDQVNSAQKRKKVKLKEVYLTKLLSTKVAVHSFVENLFRTIWGTPNSKVPIAIKYFFDFLDRQGENKKITDPDVLHIWKTNSLPLRFWVNILKNPQFVFDMEKSAHLDGCLSVIAQAFMDCFSLTDQQLGKHAPTNKLLYAKDIPQFKEEVKAYYKQIRESPPLSDEDIKNFLMEESKKHENEFNVPAALGEIYKYISTHFTELLASMEEEEALQNIKGQLLHVRDLFEERKMIRWQ</sequence>
<dbReference type="InterPro" id="IPR031148">
    <property type="entry name" value="Plexin"/>
</dbReference>
<dbReference type="AlphaFoldDB" id="A0A8C4S2J4"/>
<proteinExistence type="predicted"/>
<evidence type="ECO:0000259" key="3">
    <source>
        <dbReference type="Pfam" id="PF01833"/>
    </source>
</evidence>
<dbReference type="Gene3D" id="3.10.20.90">
    <property type="entry name" value="Phosphatidylinositol 3-kinase Catalytic Subunit, Chain A, domain 1"/>
    <property type="match status" value="1"/>
</dbReference>
<evidence type="ECO:0000259" key="4">
    <source>
        <dbReference type="Pfam" id="PF08337"/>
    </source>
</evidence>